<dbReference type="Gene3D" id="1.20.140.150">
    <property type="match status" value="1"/>
</dbReference>
<evidence type="ECO:0000313" key="6">
    <source>
        <dbReference type="Proteomes" id="UP001652625"/>
    </source>
</evidence>
<sequence length="200" mass="22657">MKKIYRNILLTVTLALTLFGFICVLCGLFGNSWWQQDEKNTMGLWKTCSSENGCLTRESTLRFTDADSRELDSMIIALIVSIASILLTVASLMYMMAYRKNPETWNCGTILLSLFTFISAAACLSTLIFAETRFKETFQLYKHGWSVILAWLGAIFLILSFACAIVLLCTKTKEVTRPIDYTRRPSSQNVLDNLGYVHDD</sequence>
<name>A0ABM4C243_HYDVU</name>
<keyword evidence="6" id="KW-1185">Reference proteome</keyword>
<proteinExistence type="predicted"/>
<dbReference type="RefSeq" id="XP_065655626.1">
    <property type="nucleotide sequence ID" value="XM_065799554.1"/>
</dbReference>
<keyword evidence="2 5" id="KW-0812">Transmembrane</keyword>
<evidence type="ECO:0000256" key="4">
    <source>
        <dbReference type="ARBA" id="ARBA00023136"/>
    </source>
</evidence>
<evidence type="ECO:0000256" key="2">
    <source>
        <dbReference type="ARBA" id="ARBA00022692"/>
    </source>
</evidence>
<dbReference type="GeneID" id="101239228"/>
<evidence type="ECO:0000313" key="7">
    <source>
        <dbReference type="RefSeq" id="XP_065655626.1"/>
    </source>
</evidence>
<dbReference type="PANTHER" id="PTHR10671">
    <property type="entry name" value="EPITHELIAL MEMBRANE PROTEIN-RELATED"/>
    <property type="match status" value="1"/>
</dbReference>
<dbReference type="Pfam" id="PF00822">
    <property type="entry name" value="PMP22_Claudin"/>
    <property type="match status" value="1"/>
</dbReference>
<reference evidence="7" key="1">
    <citation type="submission" date="2025-08" db="UniProtKB">
        <authorList>
            <consortium name="RefSeq"/>
        </authorList>
    </citation>
    <scope>IDENTIFICATION</scope>
</reference>
<dbReference type="Proteomes" id="UP001652625">
    <property type="component" value="Chromosome 06"/>
</dbReference>
<dbReference type="InterPro" id="IPR050579">
    <property type="entry name" value="PMP-22/EMP/MP20-like"/>
</dbReference>
<dbReference type="PANTHER" id="PTHR10671:SF108">
    <property type="entry name" value="CLAUDIN FAMILY PROTEIN-RELATED"/>
    <property type="match status" value="1"/>
</dbReference>
<feature type="transmembrane region" description="Helical" evidence="5">
    <location>
        <begin position="7"/>
        <end position="30"/>
    </location>
</feature>
<gene>
    <name evidence="7" type="primary">LOC101239228</name>
</gene>
<evidence type="ECO:0000256" key="3">
    <source>
        <dbReference type="ARBA" id="ARBA00022989"/>
    </source>
</evidence>
<dbReference type="InterPro" id="IPR004031">
    <property type="entry name" value="PMP22/EMP/MP20/Claudin"/>
</dbReference>
<feature type="transmembrane region" description="Helical" evidence="5">
    <location>
        <begin position="109"/>
        <end position="128"/>
    </location>
</feature>
<comment type="subcellular location">
    <subcellularLocation>
        <location evidence="1">Membrane</location>
        <topology evidence="1">Multi-pass membrane protein</topology>
    </subcellularLocation>
</comment>
<accession>A0ABM4C243</accession>
<protein>
    <submittedName>
        <fullName evidence="7">Uncharacterized protein LOC101239228</fullName>
    </submittedName>
</protein>
<keyword evidence="4 5" id="KW-0472">Membrane</keyword>
<feature type="transmembrane region" description="Helical" evidence="5">
    <location>
        <begin position="148"/>
        <end position="169"/>
    </location>
</feature>
<evidence type="ECO:0000256" key="1">
    <source>
        <dbReference type="ARBA" id="ARBA00004141"/>
    </source>
</evidence>
<feature type="transmembrane region" description="Helical" evidence="5">
    <location>
        <begin position="74"/>
        <end position="97"/>
    </location>
</feature>
<organism evidence="6 7">
    <name type="scientific">Hydra vulgaris</name>
    <name type="common">Hydra</name>
    <name type="synonym">Hydra attenuata</name>
    <dbReference type="NCBI Taxonomy" id="6087"/>
    <lineage>
        <taxon>Eukaryota</taxon>
        <taxon>Metazoa</taxon>
        <taxon>Cnidaria</taxon>
        <taxon>Hydrozoa</taxon>
        <taxon>Hydroidolina</taxon>
        <taxon>Anthoathecata</taxon>
        <taxon>Aplanulata</taxon>
        <taxon>Hydridae</taxon>
        <taxon>Hydra</taxon>
    </lineage>
</organism>
<keyword evidence="3 5" id="KW-1133">Transmembrane helix</keyword>
<evidence type="ECO:0000256" key="5">
    <source>
        <dbReference type="SAM" id="Phobius"/>
    </source>
</evidence>